<comment type="similarity">
    <text evidence="1">Belongs to the methyltransferase superfamily. Type-7 methyltransferase family. SABATH subfamily.</text>
</comment>
<dbReference type="InterPro" id="IPR005299">
    <property type="entry name" value="MeTrfase_7"/>
</dbReference>
<name>A0A3L6QKA7_PANMI</name>
<proteinExistence type="inferred from homology"/>
<dbReference type="Pfam" id="PF03492">
    <property type="entry name" value="Methyltransf_7"/>
    <property type="match status" value="1"/>
</dbReference>
<dbReference type="AlphaFoldDB" id="A0A3L6QKA7"/>
<dbReference type="STRING" id="4540.A0A3L6QKA7"/>
<keyword evidence="2" id="KW-0479">Metal-binding</keyword>
<dbReference type="OrthoDB" id="649586at2759"/>
<dbReference type="Gene3D" id="1.10.1200.270">
    <property type="entry name" value="Methyltransferase, alpha-helical capping domain"/>
    <property type="match status" value="1"/>
</dbReference>
<dbReference type="SUPFAM" id="SSF53335">
    <property type="entry name" value="S-adenosyl-L-methionine-dependent methyltransferases"/>
    <property type="match status" value="1"/>
</dbReference>
<dbReference type="InterPro" id="IPR029063">
    <property type="entry name" value="SAM-dependent_MTases_sf"/>
</dbReference>
<keyword evidence="3" id="KW-0460">Magnesium</keyword>
<dbReference type="GO" id="GO:0008168">
    <property type="term" value="F:methyltransferase activity"/>
    <property type="evidence" value="ECO:0007669"/>
    <property type="project" value="UniProtKB-KW"/>
</dbReference>
<organism evidence="4 5">
    <name type="scientific">Panicum miliaceum</name>
    <name type="common">Proso millet</name>
    <name type="synonym">Broomcorn millet</name>
    <dbReference type="NCBI Taxonomy" id="4540"/>
    <lineage>
        <taxon>Eukaryota</taxon>
        <taxon>Viridiplantae</taxon>
        <taxon>Streptophyta</taxon>
        <taxon>Embryophyta</taxon>
        <taxon>Tracheophyta</taxon>
        <taxon>Spermatophyta</taxon>
        <taxon>Magnoliopsida</taxon>
        <taxon>Liliopsida</taxon>
        <taxon>Poales</taxon>
        <taxon>Poaceae</taxon>
        <taxon>PACMAD clade</taxon>
        <taxon>Panicoideae</taxon>
        <taxon>Panicodae</taxon>
        <taxon>Paniceae</taxon>
        <taxon>Panicinae</taxon>
        <taxon>Panicum</taxon>
        <taxon>Panicum sect. Panicum</taxon>
    </lineage>
</organism>
<protein>
    <submittedName>
        <fullName evidence="4">Salicylate O-methyltransferase</fullName>
    </submittedName>
</protein>
<dbReference type="GO" id="GO:0032259">
    <property type="term" value="P:methylation"/>
    <property type="evidence" value="ECO:0007669"/>
    <property type="project" value="UniProtKB-KW"/>
</dbReference>
<reference evidence="5" key="1">
    <citation type="journal article" date="2019" name="Nat. Commun.">
        <title>The genome of broomcorn millet.</title>
        <authorList>
            <person name="Zou C."/>
            <person name="Miki D."/>
            <person name="Li D."/>
            <person name="Tang Q."/>
            <person name="Xiao L."/>
            <person name="Rajput S."/>
            <person name="Deng P."/>
            <person name="Jia W."/>
            <person name="Huang R."/>
            <person name="Zhang M."/>
            <person name="Sun Y."/>
            <person name="Hu J."/>
            <person name="Fu X."/>
            <person name="Schnable P.S."/>
            <person name="Li F."/>
            <person name="Zhang H."/>
            <person name="Feng B."/>
            <person name="Zhu X."/>
            <person name="Liu R."/>
            <person name="Schnable J.C."/>
            <person name="Zhu J.-K."/>
            <person name="Zhang H."/>
        </authorList>
    </citation>
    <scope>NUCLEOTIDE SEQUENCE [LARGE SCALE GENOMIC DNA]</scope>
</reference>
<keyword evidence="5" id="KW-1185">Reference proteome</keyword>
<evidence type="ECO:0000256" key="2">
    <source>
        <dbReference type="ARBA" id="ARBA00022723"/>
    </source>
</evidence>
<dbReference type="Proteomes" id="UP000275267">
    <property type="component" value="Unassembled WGS sequence"/>
</dbReference>
<gene>
    <name evidence="4" type="ORF">C2845_PM12G17480</name>
</gene>
<evidence type="ECO:0000313" key="5">
    <source>
        <dbReference type="Proteomes" id="UP000275267"/>
    </source>
</evidence>
<dbReference type="InterPro" id="IPR042086">
    <property type="entry name" value="MeTrfase_capping"/>
</dbReference>
<evidence type="ECO:0000313" key="4">
    <source>
        <dbReference type="EMBL" id="RLM79846.1"/>
    </source>
</evidence>
<dbReference type="PANTHER" id="PTHR31009">
    <property type="entry name" value="S-ADENOSYL-L-METHIONINE:CARBOXYL METHYLTRANSFERASE FAMILY PROTEIN"/>
    <property type="match status" value="1"/>
</dbReference>
<evidence type="ECO:0000256" key="3">
    <source>
        <dbReference type="ARBA" id="ARBA00022842"/>
    </source>
</evidence>
<dbReference type="EMBL" id="PQIB02000012">
    <property type="protein sequence ID" value="RLM79846.1"/>
    <property type="molecule type" value="Genomic_DNA"/>
</dbReference>
<comment type="caution">
    <text evidence="4">The sequence shown here is derived from an EMBL/GenBank/DDBJ whole genome shotgun (WGS) entry which is preliminary data.</text>
</comment>
<sequence>MHDHPNNILNDMAARGLLDSAKLDSYNIPAYEPCAEEVREIVDAEGSFEIVGMESYETAAAAPPPCDVPWFARAIRAVHEPLLVRHFGGGIDMGEFVRTAEAYFVRLISDAS</sequence>
<accession>A0A3L6QKA7</accession>
<evidence type="ECO:0000256" key="1">
    <source>
        <dbReference type="ARBA" id="ARBA00008908"/>
    </source>
</evidence>
<dbReference type="GO" id="GO:0046872">
    <property type="term" value="F:metal ion binding"/>
    <property type="evidence" value="ECO:0007669"/>
    <property type="project" value="UniProtKB-KW"/>
</dbReference>